<protein>
    <submittedName>
        <fullName evidence="1">Uncharacterized protein</fullName>
    </submittedName>
</protein>
<reference evidence="1" key="2">
    <citation type="journal article" date="2023" name="PLoS ONE">
        <title>Philodulcilactobacillus myokoensis gen. nov., sp. nov., a fructophilic, acidophilic, and agar-phobic lactic acid bacterium isolated from fermented vegetable extracts.</title>
        <authorList>
            <person name="Kouya T."/>
            <person name="Ishiyama Y."/>
            <person name="Ohashi S."/>
            <person name="Kumakubo R."/>
            <person name="Yamazaki T."/>
            <person name="Otaki T."/>
        </authorList>
    </citation>
    <scope>NUCLEOTIDE SEQUENCE</scope>
    <source>
        <strain evidence="1">WR16-4</strain>
    </source>
</reference>
<reference evidence="1" key="1">
    <citation type="submission" date="2022-07" db="EMBL/GenBank/DDBJ databases">
        <authorList>
            <person name="Kouya T."/>
            <person name="Ishiyama Y."/>
        </authorList>
    </citation>
    <scope>NUCLEOTIDE SEQUENCE</scope>
    <source>
        <strain evidence="1">WR16-4</strain>
    </source>
</reference>
<comment type="caution">
    <text evidence="1">The sequence shown here is derived from an EMBL/GenBank/DDBJ whole genome shotgun (WGS) entry which is preliminary data.</text>
</comment>
<dbReference type="Gene3D" id="1.20.910.10">
    <property type="entry name" value="Heme oxygenase-like"/>
    <property type="match status" value="1"/>
</dbReference>
<dbReference type="EMBL" id="BRPL01000002">
    <property type="protein sequence ID" value="GLB47047.1"/>
    <property type="molecule type" value="Genomic_DNA"/>
</dbReference>
<gene>
    <name evidence="1" type="ORF">WR164_10260</name>
</gene>
<evidence type="ECO:0000313" key="2">
    <source>
        <dbReference type="Proteomes" id="UP001144204"/>
    </source>
</evidence>
<sequence>MFSNQLVDNAQPILNAIEKHPFVKEIGNGNVRREALIFANNIDFMNGVFNALYHITDIDIKERQLINRI</sequence>
<name>A0A9W6ET14_9LACO</name>
<organism evidence="1 2">
    <name type="scientific">Philodulcilactobacillus myokoensis</name>
    <dbReference type="NCBI Taxonomy" id="2929573"/>
    <lineage>
        <taxon>Bacteria</taxon>
        <taxon>Bacillati</taxon>
        <taxon>Bacillota</taxon>
        <taxon>Bacilli</taxon>
        <taxon>Lactobacillales</taxon>
        <taxon>Lactobacillaceae</taxon>
        <taxon>Philodulcilactobacillus</taxon>
    </lineage>
</organism>
<proteinExistence type="predicted"/>
<dbReference type="Proteomes" id="UP001144204">
    <property type="component" value="Unassembled WGS sequence"/>
</dbReference>
<dbReference type="RefSeq" id="WP_286136506.1">
    <property type="nucleotide sequence ID" value="NZ_BRPL01000002.1"/>
</dbReference>
<evidence type="ECO:0000313" key="1">
    <source>
        <dbReference type="EMBL" id="GLB47047.1"/>
    </source>
</evidence>
<dbReference type="AlphaFoldDB" id="A0A9W6ET14"/>
<dbReference type="InterPro" id="IPR016084">
    <property type="entry name" value="Haem_Oase-like_multi-hlx"/>
</dbReference>
<dbReference type="SUPFAM" id="SSF48613">
    <property type="entry name" value="Heme oxygenase-like"/>
    <property type="match status" value="1"/>
</dbReference>
<keyword evidence="2" id="KW-1185">Reference proteome</keyword>
<accession>A0A9W6ET14</accession>